<comment type="caution">
    <text evidence="2">The sequence shown here is derived from an EMBL/GenBank/DDBJ whole genome shotgun (WGS) entry which is preliminary data.</text>
</comment>
<protein>
    <submittedName>
        <fullName evidence="2">Uncharacterized protein</fullName>
    </submittedName>
</protein>
<accession>A0A0F9PWI4</accession>
<organism evidence="2">
    <name type="scientific">marine sediment metagenome</name>
    <dbReference type="NCBI Taxonomy" id="412755"/>
    <lineage>
        <taxon>unclassified sequences</taxon>
        <taxon>metagenomes</taxon>
        <taxon>ecological metagenomes</taxon>
    </lineage>
</organism>
<proteinExistence type="predicted"/>
<sequence>MPRKKLLPTPQSSDHITKKTSKSWKEKGATNFTLSNPELLEQNEVKPSQSQQLPLLRADSLASLYLKPGSEEARKMTAGSGHRCLESYQRLGPLGSLQRMLLDSSRWGSTIVYLTWKVRAMKQSRLLFQLAVSMPRTGELESSLWATLSMMDTRMDIRKPEERTPEANKGGCANLREQVMWPTPRAVESDRNSVVSQANYYQKTGHHRNLKAAVGTVPTPTSRDWRSGKASEETMNRNARPLSEVIGGQLNPNWVEWLMGFPPGWTDLNV</sequence>
<name>A0A0F9PWI4_9ZZZZ</name>
<dbReference type="AlphaFoldDB" id="A0A0F9PWI4"/>
<gene>
    <name evidence="2" type="ORF">LCGC14_0792290</name>
</gene>
<feature type="region of interest" description="Disordered" evidence="1">
    <location>
        <begin position="1"/>
        <end position="29"/>
    </location>
</feature>
<evidence type="ECO:0000313" key="2">
    <source>
        <dbReference type="EMBL" id="KKN34589.1"/>
    </source>
</evidence>
<dbReference type="EMBL" id="LAZR01002096">
    <property type="protein sequence ID" value="KKN34589.1"/>
    <property type="molecule type" value="Genomic_DNA"/>
</dbReference>
<evidence type="ECO:0000256" key="1">
    <source>
        <dbReference type="SAM" id="MobiDB-lite"/>
    </source>
</evidence>
<reference evidence="2" key="1">
    <citation type="journal article" date="2015" name="Nature">
        <title>Complex archaea that bridge the gap between prokaryotes and eukaryotes.</title>
        <authorList>
            <person name="Spang A."/>
            <person name="Saw J.H."/>
            <person name="Jorgensen S.L."/>
            <person name="Zaremba-Niedzwiedzka K."/>
            <person name="Martijn J."/>
            <person name="Lind A.E."/>
            <person name="van Eijk R."/>
            <person name="Schleper C."/>
            <person name="Guy L."/>
            <person name="Ettema T.J."/>
        </authorList>
    </citation>
    <scope>NUCLEOTIDE SEQUENCE</scope>
</reference>